<dbReference type="EMBL" id="AGUE01000074">
    <property type="protein sequence ID" value="EHL00722.1"/>
    <property type="molecule type" value="Genomic_DNA"/>
</dbReference>
<proteinExistence type="predicted"/>
<keyword evidence="3" id="KW-1185">Reference proteome</keyword>
<comment type="caution">
    <text evidence="2">The sequence shown here is derived from an EMBL/GenBank/DDBJ whole genome shotgun (WGS) entry which is preliminary data.</text>
</comment>
<name>H0EL93_GLAL7</name>
<reference evidence="2 3" key="1">
    <citation type="journal article" date="2012" name="Eukaryot. Cell">
        <title>Genome sequence of the fungus Glarea lozoyensis: the first genome sequence of a species from the Helotiaceae family.</title>
        <authorList>
            <person name="Youssar L."/>
            <person name="Gruening B.A."/>
            <person name="Erxleben A."/>
            <person name="Guenther S."/>
            <person name="Huettel W."/>
        </authorList>
    </citation>
    <scope>NUCLEOTIDE SEQUENCE [LARGE SCALE GENOMIC DNA]</scope>
    <source>
        <strain evidence="3">ATCC 74030 / MF5533</strain>
    </source>
</reference>
<gene>
    <name evidence="2" type="ORF">M7I_3353</name>
</gene>
<dbReference type="InParanoid" id="H0EL93"/>
<dbReference type="HOGENOM" id="CLU_3335683_0_0_1"/>
<dbReference type="AlphaFoldDB" id="H0EL93"/>
<organism evidence="2 3">
    <name type="scientific">Glarea lozoyensis (strain ATCC 74030 / MF5533)</name>
    <dbReference type="NCBI Taxonomy" id="1104152"/>
    <lineage>
        <taxon>Eukaryota</taxon>
        <taxon>Fungi</taxon>
        <taxon>Dikarya</taxon>
        <taxon>Ascomycota</taxon>
        <taxon>Pezizomycotina</taxon>
        <taxon>Leotiomycetes</taxon>
        <taxon>Helotiales</taxon>
        <taxon>Helotiaceae</taxon>
        <taxon>Glarea</taxon>
    </lineage>
</organism>
<evidence type="ECO:0000256" key="1">
    <source>
        <dbReference type="SAM" id="MobiDB-lite"/>
    </source>
</evidence>
<evidence type="ECO:0000313" key="3">
    <source>
        <dbReference type="Proteomes" id="UP000005446"/>
    </source>
</evidence>
<dbReference type="Proteomes" id="UP000005446">
    <property type="component" value="Unassembled WGS sequence"/>
</dbReference>
<feature type="region of interest" description="Disordered" evidence="1">
    <location>
        <begin position="1"/>
        <end position="21"/>
    </location>
</feature>
<sequence>MHRRQIPSEPSVEFLDEPVPKDIQARLEKPSMLFETQM</sequence>
<accession>H0EL93</accession>
<evidence type="ECO:0000313" key="2">
    <source>
        <dbReference type="EMBL" id="EHL00722.1"/>
    </source>
</evidence>
<protein>
    <submittedName>
        <fullName evidence="2">Uncharacterized protein</fullName>
    </submittedName>
</protein>